<dbReference type="Proteomes" id="UP001060215">
    <property type="component" value="Chromosome 6"/>
</dbReference>
<reference evidence="1 2" key="1">
    <citation type="journal article" date="2022" name="Plant J.">
        <title>Chromosome-level genome of Camellia lanceoleosa provides a valuable resource for understanding genome evolution and self-incompatibility.</title>
        <authorList>
            <person name="Gong W."/>
            <person name="Xiao S."/>
            <person name="Wang L."/>
            <person name="Liao Z."/>
            <person name="Chang Y."/>
            <person name="Mo W."/>
            <person name="Hu G."/>
            <person name="Li W."/>
            <person name="Zhao G."/>
            <person name="Zhu H."/>
            <person name="Hu X."/>
            <person name="Ji K."/>
            <person name="Xiang X."/>
            <person name="Song Q."/>
            <person name="Yuan D."/>
            <person name="Jin S."/>
            <person name="Zhang L."/>
        </authorList>
    </citation>
    <scope>NUCLEOTIDE SEQUENCE [LARGE SCALE GENOMIC DNA]</scope>
    <source>
        <strain evidence="1">SQ_2022a</strain>
    </source>
</reference>
<gene>
    <name evidence="1" type="ORF">LOK49_LG03G00753</name>
</gene>
<accession>A0ACC0IAJ9</accession>
<comment type="caution">
    <text evidence="1">The sequence shown here is derived from an EMBL/GenBank/DDBJ whole genome shotgun (WGS) entry which is preliminary data.</text>
</comment>
<sequence length="383" mass="42532">MIKKRLTSGQVKELIEEAQDKLKLISKMFRINGQPQIPGVGGGVGGGGGDGGGGGGRGGGGGGGGGAQKLTTNDALTYLKEVKEMFQDQRDKYDMFLDVMKDFKAQRVKELFKGHNNLIFEFNTFLPKGYEITLIDEEEPPTKRTVEFEEAISFVNKIKKRFQNDDHVYKSFLEILNMYKKEHKGITEAYHEVAVLFSDHSGLLDEFTRFLPHTSTIASAPHSPKMLEYSVLGSKVADLGFGGGKSKSLYGRDDHLGITLVKFAGDQSGLKDVVRLVEFFEKENHGIGPTYECIQRLKEDESELAKRVEVDEVELAAFDDVAHVQRLEHICGSDEMDKTVKDSKEEHHYGRDVVDTIVEETKNVMGSSFEGNARMVPNKGKGD</sequence>
<keyword evidence="2" id="KW-1185">Reference proteome</keyword>
<dbReference type="EMBL" id="CM045763">
    <property type="protein sequence ID" value="KAI8021939.1"/>
    <property type="molecule type" value="Genomic_DNA"/>
</dbReference>
<name>A0ACC0IAJ9_9ERIC</name>
<evidence type="ECO:0000313" key="2">
    <source>
        <dbReference type="Proteomes" id="UP001060215"/>
    </source>
</evidence>
<proteinExistence type="predicted"/>
<organism evidence="1 2">
    <name type="scientific">Camellia lanceoleosa</name>
    <dbReference type="NCBI Taxonomy" id="1840588"/>
    <lineage>
        <taxon>Eukaryota</taxon>
        <taxon>Viridiplantae</taxon>
        <taxon>Streptophyta</taxon>
        <taxon>Embryophyta</taxon>
        <taxon>Tracheophyta</taxon>
        <taxon>Spermatophyta</taxon>
        <taxon>Magnoliopsida</taxon>
        <taxon>eudicotyledons</taxon>
        <taxon>Gunneridae</taxon>
        <taxon>Pentapetalae</taxon>
        <taxon>asterids</taxon>
        <taxon>Ericales</taxon>
        <taxon>Theaceae</taxon>
        <taxon>Camellia</taxon>
    </lineage>
</organism>
<evidence type="ECO:0000313" key="1">
    <source>
        <dbReference type="EMBL" id="KAI8021939.1"/>
    </source>
</evidence>
<protein>
    <submittedName>
        <fullName evidence="1">Paired amphipathic helix protein Sin3-like 2</fullName>
    </submittedName>
</protein>